<organism evidence="1">
    <name type="scientific">virus sp. ctoC338</name>
    <dbReference type="NCBI Taxonomy" id="2827997"/>
    <lineage>
        <taxon>Viruses</taxon>
    </lineage>
</organism>
<proteinExistence type="predicted"/>
<sequence length="55" mass="6214">MLINGENQEIGNAQEGIFPPATTEHKGLYGIRHKVCNSLDCNYNLIMKLQRVGQR</sequence>
<dbReference type="EMBL" id="BK032688">
    <property type="protein sequence ID" value="DAF55386.1"/>
    <property type="molecule type" value="Genomic_DNA"/>
</dbReference>
<evidence type="ECO:0000313" key="1">
    <source>
        <dbReference type="EMBL" id="DAF55386.1"/>
    </source>
</evidence>
<name>A0A8S5SXV9_9VIRU</name>
<protein>
    <submittedName>
        <fullName evidence="1">Uncharacterized protein</fullName>
    </submittedName>
</protein>
<reference evidence="1" key="1">
    <citation type="journal article" date="2021" name="Proc. Natl. Acad. Sci. U.S.A.">
        <title>A Catalog of Tens of Thousands of Viruses from Human Metagenomes Reveals Hidden Associations with Chronic Diseases.</title>
        <authorList>
            <person name="Tisza M.J."/>
            <person name="Buck C.B."/>
        </authorList>
    </citation>
    <scope>NUCLEOTIDE SEQUENCE</scope>
    <source>
        <strain evidence="1">CtoC338</strain>
    </source>
</reference>
<accession>A0A8S5SXV9</accession>